<accession>A0A8H6RIG1</accession>
<evidence type="ECO:0000259" key="2">
    <source>
        <dbReference type="Pfam" id="PF17109"/>
    </source>
</evidence>
<dbReference type="PANTHER" id="PTHR10039">
    <property type="entry name" value="AMELOGENIN"/>
    <property type="match status" value="1"/>
</dbReference>
<dbReference type="Pfam" id="PF17109">
    <property type="entry name" value="Goodbye"/>
    <property type="match status" value="1"/>
</dbReference>
<dbReference type="InterPro" id="IPR011990">
    <property type="entry name" value="TPR-like_helical_dom_sf"/>
</dbReference>
<protein>
    <recommendedName>
        <fullName evidence="6">Fungal STAND N-terminal Goodbye domain-containing protein</fullName>
    </recommendedName>
</protein>
<dbReference type="InterPro" id="IPR027417">
    <property type="entry name" value="P-loop_NTPase"/>
</dbReference>
<evidence type="ECO:0000313" key="5">
    <source>
        <dbReference type="Proteomes" id="UP000660729"/>
    </source>
</evidence>
<reference evidence="4" key="1">
    <citation type="submission" date="2020-04" db="EMBL/GenBank/DDBJ databases">
        <title>Draft genome resource of the tomato pathogen Pseudocercospora fuligena.</title>
        <authorList>
            <person name="Zaccaron A."/>
        </authorList>
    </citation>
    <scope>NUCLEOTIDE SEQUENCE</scope>
    <source>
        <strain evidence="4">PF001</strain>
    </source>
</reference>
<dbReference type="InterPro" id="IPR056884">
    <property type="entry name" value="NPHP3-like_N"/>
</dbReference>
<dbReference type="PANTHER" id="PTHR10039:SF17">
    <property type="entry name" value="FUNGAL STAND N-TERMINAL GOODBYE DOMAIN-CONTAINING PROTEIN-RELATED"/>
    <property type="match status" value="1"/>
</dbReference>
<keyword evidence="5" id="KW-1185">Reference proteome</keyword>
<evidence type="ECO:0000256" key="1">
    <source>
        <dbReference type="ARBA" id="ARBA00022737"/>
    </source>
</evidence>
<evidence type="ECO:0000313" key="4">
    <source>
        <dbReference type="EMBL" id="KAF7192420.1"/>
    </source>
</evidence>
<dbReference type="OrthoDB" id="2913095at2759"/>
<name>A0A8H6RIG1_9PEZI</name>
<dbReference type="SUPFAM" id="SSF48452">
    <property type="entry name" value="TPR-like"/>
    <property type="match status" value="1"/>
</dbReference>
<proteinExistence type="predicted"/>
<dbReference type="AlphaFoldDB" id="A0A8H6RIG1"/>
<dbReference type="Pfam" id="PF24883">
    <property type="entry name" value="NPHP3_N"/>
    <property type="match status" value="1"/>
</dbReference>
<gene>
    <name evidence="4" type="ORF">HII31_06452</name>
</gene>
<comment type="caution">
    <text evidence="4">The sequence shown here is derived from an EMBL/GenBank/DDBJ whole genome shotgun (WGS) entry which is preliminary data.</text>
</comment>
<sequence length="1249" mass="142915">MPPVTPVSAVQRSSQRISGFSEEDDLDTVWSKILIRCNKITSWNLNDQTATLTVEAVIAKINPPKDSKKDSKDVAKKVFQNALVCVQRFGQIAANATSMVFGPSQNCFNAISFVISAVQEYDAVFASITALMERVSVFLEKLRIYLDDEGAETKLDKRLRKTVYRVLEHFLVIMGLAHKLTHGWKGRVKLAAKIGAFGEDPQVKDAMAKLETLIADETRTEITVIVKDLSEAARNIRGVDRKLDVITEEVEKIGSSLNVLQADAEGRKVEVDHRKRLETLSEAINLNASKKPWKDRQEELSAKAIPGTGQWLLEYQAATISFPRWADPQASDLNVLNVKADEGFGKSYLCSTVIRHLQDMHRDNSKVCIAYYYFQRDASEKNPINKAMKSIIWQLASGNTSLSKEYLRLAVRACDGKSDFSRTAELWQRLVSETAKHLEATVFIILDGIDEVESEPGKPLAGILRQVRDLEQDAQMRIRVLLTGRPTGLDALKDDVGGYLPEIDIAAPGRQSSLNEEDILAYAQYRLDNMTTFHSKDEKMIERVQDLKERAKRELAAGVYGDFLALDYKLDDLANLRNFGQVQEVLDRAKEGRSEAIARKVEQLNEILSKDEIEEVNELIMWTTTAYTDLSLHQYDLILRLKTGVQTLISLEKQVTEKYRSIFAVDEGYVALRSEDIREHLYSSAKMPEEDGTLQIGQQKSAPLQEGEVALVRKILKTHFRNVFGEEDVYRRFAFDAFFDSKLGDRKVQIYLTSVDGSHVRLAQACLVVVCDKLADEDFRPLHNYAFGWLARHLREVNLENVGDSFKEDTGRKLARLLTDTTIIDAWWTADRMYQAVDWVFDDFYTFAVHRWFEDPVVLNGLRDMPKERQWITDVLDNEGPVTRILVHIAKRMAEHWFAKKLPLSLEAFKWLFGYHRQMVLLGKGRAITPEELLAISYHDLPWNSEKISVEDIVAVEKLAKESLLEEGDEAKWHHLMGTTLHEFEKYSSAIERYREALKHGQDDWMLRLGLARALNLSNLDRRQRETTEEVVAVLRSLMEYNELLLETDTEYRRRYWEDILFLLALQFTKLDKHTEAEETYKKIFQEGVDKNDFDDPSQRAALALFACLNWQEKHDEVIDFVEQLSARTHMLGNWLVALFDTSFDNTDLHGRVISSANHAGRLGTIIKLYQDIVDAAKSEMPPRPTAFRIDISHWLASIMFSRRAQDQRRIALNLWNEIMDIGLADAVRDSFRISQILELASRKITFIA</sequence>
<dbReference type="Gene3D" id="3.40.50.300">
    <property type="entry name" value="P-loop containing nucleotide triphosphate hydrolases"/>
    <property type="match status" value="1"/>
</dbReference>
<evidence type="ECO:0008006" key="6">
    <source>
        <dbReference type="Google" id="ProtNLM"/>
    </source>
</evidence>
<feature type="domain" description="Nephrocystin 3-like N-terminal" evidence="3">
    <location>
        <begin position="307"/>
        <end position="485"/>
    </location>
</feature>
<dbReference type="Gene3D" id="1.25.40.10">
    <property type="entry name" value="Tetratricopeptide repeat domain"/>
    <property type="match status" value="1"/>
</dbReference>
<dbReference type="EMBL" id="JABCIY010000148">
    <property type="protein sequence ID" value="KAF7192420.1"/>
    <property type="molecule type" value="Genomic_DNA"/>
</dbReference>
<keyword evidence="1" id="KW-0677">Repeat</keyword>
<organism evidence="4 5">
    <name type="scientific">Pseudocercospora fuligena</name>
    <dbReference type="NCBI Taxonomy" id="685502"/>
    <lineage>
        <taxon>Eukaryota</taxon>
        <taxon>Fungi</taxon>
        <taxon>Dikarya</taxon>
        <taxon>Ascomycota</taxon>
        <taxon>Pezizomycotina</taxon>
        <taxon>Dothideomycetes</taxon>
        <taxon>Dothideomycetidae</taxon>
        <taxon>Mycosphaerellales</taxon>
        <taxon>Mycosphaerellaceae</taxon>
        <taxon>Pseudocercospora</taxon>
    </lineage>
</organism>
<evidence type="ECO:0000259" key="3">
    <source>
        <dbReference type="Pfam" id="PF24883"/>
    </source>
</evidence>
<dbReference type="Proteomes" id="UP000660729">
    <property type="component" value="Unassembled WGS sequence"/>
</dbReference>
<dbReference type="InterPro" id="IPR031350">
    <property type="entry name" value="Goodbye_dom"/>
</dbReference>
<feature type="domain" description="Fungal STAND N-terminal Goodbye" evidence="2">
    <location>
        <begin position="34"/>
        <end position="145"/>
    </location>
</feature>